<keyword evidence="1" id="KW-0472">Membrane</keyword>
<dbReference type="PANTHER" id="PTHR34115">
    <property type="entry name" value="PROTEIN, PUTATIVE-RELATED"/>
    <property type="match status" value="1"/>
</dbReference>
<dbReference type="AlphaFoldDB" id="A0AA38ZSB3"/>
<keyword evidence="1" id="KW-1133">Transmembrane helix</keyword>
<sequence length="189" mass="21512">MEPLYLRLWKNLFQRAQHLFILLITYLLQEQLPPNSCHTILSFIVAVLTSFLAVKYAGKVTSPFETHPKTMQFAIGSLLVYCLAYGAQQKFSTALHSPVYVNAFCRCMELCGSLLVASLASLFFPDSVQWMFFVLCTIFWMGGLLYTLLQMLWKWIHQVGETEQVGALPIQERVLAEINGDEETTFSAN</sequence>
<reference evidence="2 3" key="1">
    <citation type="journal article" date="2023" name="BMC Biotechnol.">
        <title>Vitis rotundifolia cv Carlos genome sequencing.</title>
        <authorList>
            <person name="Huff M."/>
            <person name="Hulse-Kemp A."/>
            <person name="Scheffler B."/>
            <person name="Youngblood R."/>
            <person name="Simpson S."/>
            <person name="Babiker E."/>
            <person name="Staton M."/>
        </authorList>
    </citation>
    <scope>NUCLEOTIDE SEQUENCE [LARGE SCALE GENOMIC DNA]</scope>
    <source>
        <tissue evidence="2">Leaf</tissue>
    </source>
</reference>
<dbReference type="PANTHER" id="PTHR34115:SF5">
    <property type="entry name" value="PROTEIN, PUTATIVE-RELATED"/>
    <property type="match status" value="1"/>
</dbReference>
<evidence type="ECO:0000313" key="3">
    <source>
        <dbReference type="Proteomes" id="UP001168098"/>
    </source>
</evidence>
<gene>
    <name evidence="2" type="ORF">PVL29_010017</name>
</gene>
<feature type="transmembrane region" description="Helical" evidence="1">
    <location>
        <begin position="130"/>
        <end position="149"/>
    </location>
</feature>
<proteinExistence type="predicted"/>
<dbReference type="EMBL" id="JARBHA010000008">
    <property type="protein sequence ID" value="KAJ9694307.1"/>
    <property type="molecule type" value="Genomic_DNA"/>
</dbReference>
<feature type="transmembrane region" description="Helical" evidence="1">
    <location>
        <begin position="40"/>
        <end position="58"/>
    </location>
</feature>
<feature type="transmembrane region" description="Helical" evidence="1">
    <location>
        <begin position="70"/>
        <end position="87"/>
    </location>
</feature>
<organism evidence="2 3">
    <name type="scientific">Vitis rotundifolia</name>
    <name type="common">Muscadine grape</name>
    <dbReference type="NCBI Taxonomy" id="103349"/>
    <lineage>
        <taxon>Eukaryota</taxon>
        <taxon>Viridiplantae</taxon>
        <taxon>Streptophyta</taxon>
        <taxon>Embryophyta</taxon>
        <taxon>Tracheophyta</taxon>
        <taxon>Spermatophyta</taxon>
        <taxon>Magnoliopsida</taxon>
        <taxon>eudicotyledons</taxon>
        <taxon>Gunneridae</taxon>
        <taxon>Pentapetalae</taxon>
        <taxon>rosids</taxon>
        <taxon>Vitales</taxon>
        <taxon>Vitaceae</taxon>
        <taxon>Viteae</taxon>
        <taxon>Vitis</taxon>
    </lineage>
</organism>
<dbReference type="InterPro" id="IPR053258">
    <property type="entry name" value="Ca-permeable_cation_channel"/>
</dbReference>
<dbReference type="Proteomes" id="UP001168098">
    <property type="component" value="Unassembled WGS sequence"/>
</dbReference>
<keyword evidence="1" id="KW-0812">Transmembrane</keyword>
<feature type="transmembrane region" description="Helical" evidence="1">
    <location>
        <begin position="12"/>
        <end position="28"/>
    </location>
</feature>
<accession>A0AA38ZSB3</accession>
<keyword evidence="3" id="KW-1185">Reference proteome</keyword>
<comment type="caution">
    <text evidence="2">The sequence shown here is derived from an EMBL/GenBank/DDBJ whole genome shotgun (WGS) entry which is preliminary data.</text>
</comment>
<evidence type="ECO:0000313" key="2">
    <source>
        <dbReference type="EMBL" id="KAJ9694307.1"/>
    </source>
</evidence>
<name>A0AA38ZSB3_VITRO</name>
<protein>
    <submittedName>
        <fullName evidence="2">Uncharacterized protein</fullName>
    </submittedName>
</protein>
<evidence type="ECO:0000256" key="1">
    <source>
        <dbReference type="SAM" id="Phobius"/>
    </source>
</evidence>